<keyword evidence="2" id="KW-1133">Transmembrane helix</keyword>
<dbReference type="EMBL" id="JBHTAR010000011">
    <property type="protein sequence ID" value="MFC7199393.1"/>
    <property type="molecule type" value="Genomic_DNA"/>
</dbReference>
<dbReference type="RefSeq" id="WP_279529324.1">
    <property type="nucleotide sequence ID" value="NZ_CP122312.1"/>
</dbReference>
<evidence type="ECO:0000313" key="3">
    <source>
        <dbReference type="EMBL" id="MFC7199393.1"/>
    </source>
</evidence>
<accession>A0ABD5Z2I8</accession>
<dbReference type="AlphaFoldDB" id="A0ABD5Z2I8"/>
<gene>
    <name evidence="3" type="ORF">ACFQJ9_08195</name>
</gene>
<keyword evidence="4" id="KW-1185">Reference proteome</keyword>
<organism evidence="3 4">
    <name type="scientific">Halospeciosus flavus</name>
    <dbReference type="NCBI Taxonomy" id="3032283"/>
    <lineage>
        <taxon>Archaea</taxon>
        <taxon>Methanobacteriati</taxon>
        <taxon>Methanobacteriota</taxon>
        <taxon>Stenosarchaea group</taxon>
        <taxon>Halobacteria</taxon>
        <taxon>Halobacteriales</taxon>
        <taxon>Halobacteriaceae</taxon>
        <taxon>Halospeciosus</taxon>
    </lineage>
</organism>
<sequence length="135" mass="14208">MSTPSNASASNSPSARPFVAAGIAVLGLLAVFWGLFVAQQFLLAFLLGGGCLVAAAWVQYGALGDRVRFHRAVTWTVVVAVLLYAGLVAQEVLFGVLVASVVYLVSWVTGPRGPWGEGRENGREDATDATDAENR</sequence>
<evidence type="ECO:0000256" key="1">
    <source>
        <dbReference type="SAM" id="MobiDB-lite"/>
    </source>
</evidence>
<feature type="transmembrane region" description="Helical" evidence="2">
    <location>
        <begin position="42"/>
        <end position="60"/>
    </location>
</feature>
<feature type="transmembrane region" description="Helical" evidence="2">
    <location>
        <begin position="72"/>
        <end position="105"/>
    </location>
</feature>
<keyword evidence="2" id="KW-0812">Transmembrane</keyword>
<feature type="transmembrane region" description="Helical" evidence="2">
    <location>
        <begin position="18"/>
        <end position="36"/>
    </location>
</feature>
<dbReference type="Proteomes" id="UP001596447">
    <property type="component" value="Unassembled WGS sequence"/>
</dbReference>
<feature type="compositionally biased region" description="Basic and acidic residues" evidence="1">
    <location>
        <begin position="117"/>
        <end position="135"/>
    </location>
</feature>
<comment type="caution">
    <text evidence="3">The sequence shown here is derived from an EMBL/GenBank/DDBJ whole genome shotgun (WGS) entry which is preliminary data.</text>
</comment>
<proteinExistence type="predicted"/>
<evidence type="ECO:0000256" key="2">
    <source>
        <dbReference type="SAM" id="Phobius"/>
    </source>
</evidence>
<evidence type="ECO:0000313" key="4">
    <source>
        <dbReference type="Proteomes" id="UP001596447"/>
    </source>
</evidence>
<name>A0ABD5Z2I8_9EURY</name>
<protein>
    <submittedName>
        <fullName evidence="3">Uncharacterized protein</fullName>
    </submittedName>
</protein>
<keyword evidence="2" id="KW-0472">Membrane</keyword>
<feature type="region of interest" description="Disordered" evidence="1">
    <location>
        <begin position="116"/>
        <end position="135"/>
    </location>
</feature>
<reference evidence="3 4" key="1">
    <citation type="journal article" date="2019" name="Int. J. Syst. Evol. Microbiol.">
        <title>The Global Catalogue of Microorganisms (GCM) 10K type strain sequencing project: providing services to taxonomists for standard genome sequencing and annotation.</title>
        <authorList>
            <consortium name="The Broad Institute Genomics Platform"/>
            <consortium name="The Broad Institute Genome Sequencing Center for Infectious Disease"/>
            <person name="Wu L."/>
            <person name="Ma J."/>
        </authorList>
    </citation>
    <scope>NUCLEOTIDE SEQUENCE [LARGE SCALE GENOMIC DNA]</scope>
    <source>
        <strain evidence="3 4">XZGYJ-43</strain>
    </source>
</reference>